<dbReference type="Pfam" id="PF01370">
    <property type="entry name" value="Epimerase"/>
    <property type="match status" value="2"/>
</dbReference>
<dbReference type="PANTHER" id="PTHR43245">
    <property type="entry name" value="BIFUNCTIONAL POLYMYXIN RESISTANCE PROTEIN ARNA"/>
    <property type="match status" value="1"/>
</dbReference>
<dbReference type="EC" id="5.1.3.2" evidence="2"/>
<dbReference type="InterPro" id="IPR036291">
    <property type="entry name" value="NAD(P)-bd_dom_sf"/>
</dbReference>
<dbReference type="SMART" id="SM00822">
    <property type="entry name" value="PKS_KR"/>
    <property type="match status" value="1"/>
</dbReference>
<dbReference type="InterPro" id="IPR057326">
    <property type="entry name" value="KR_dom"/>
</dbReference>
<accession>A0A0X3BJ40</accession>
<dbReference type="InterPro" id="IPR050177">
    <property type="entry name" value="Lipid_A_modif_metabolic_enz"/>
</dbReference>
<dbReference type="EMBL" id="LT158599">
    <property type="protein sequence ID" value="CVK31515.1"/>
    <property type="molecule type" value="Genomic_DNA"/>
</dbReference>
<feature type="domain" description="Ketoreductase" evidence="1">
    <location>
        <begin position="18"/>
        <end position="174"/>
    </location>
</feature>
<dbReference type="KEGG" id="mema:MMAB1_0298"/>
<dbReference type="SUPFAM" id="SSF51735">
    <property type="entry name" value="NAD(P)-binding Rossmann-fold domains"/>
    <property type="match status" value="1"/>
</dbReference>
<name>A0A0X3BJ40_9EURY</name>
<evidence type="ECO:0000259" key="1">
    <source>
        <dbReference type="SMART" id="SM00822"/>
    </source>
</evidence>
<dbReference type="Proteomes" id="UP000069850">
    <property type="component" value="Chromosome 1"/>
</dbReference>
<sequence>MRRVHLVFRYTMHTDTSPTLLITGGAGFIGSHLAAELLQHGYRVRILDNLAPRVHGPERQRPGHLDGRAEVFVGDIRDPHRLHEALEGVDSVIHLAAVVGGRQSMYQIEKYMSVNTTGTAVLLEALLDHPIRRLIVASSSAIYGEGLYCSYNGTIYPKIRRSPAQVEKGDWEPRSPDGEVIYPLPTPETKEASPLSIYAVSKYDQEEMCRMIGESYGIPTVILRLFSVYGPHQGYANPYSGMLTEYASRLLQDKPVRLFEDGYQQRDFVSVYDAARAFRLALETPSAGGETFNIGSGRPATFRTVADRLAAITRRQDLAPIVMGTCRVGDIRHCIADISRAREVLGYEPEVPLEAGLLELVAGVKAEIAERRKVPAPLEIPKPSRLPV</sequence>
<gene>
    <name evidence="2" type="primary">galE</name>
    <name evidence="2" type="ORF">MMAB1_0298</name>
</gene>
<proteinExistence type="predicted"/>
<dbReference type="InterPro" id="IPR001509">
    <property type="entry name" value="Epimerase_deHydtase"/>
</dbReference>
<protein>
    <submittedName>
        <fullName evidence="2">NAD-dependent epimerase/dehydratase</fullName>
        <ecNumber evidence="2">5.1.3.2</ecNumber>
    </submittedName>
</protein>
<reference evidence="2 3" key="1">
    <citation type="submission" date="2016-01" db="EMBL/GenBank/DDBJ databases">
        <authorList>
            <person name="Manzoor S."/>
        </authorList>
    </citation>
    <scope>NUCLEOTIDE SEQUENCE [LARGE SCALE GENOMIC DNA]</scope>
    <source>
        <strain evidence="2">Methanoculleus sp MAB1</strain>
    </source>
</reference>
<dbReference type="PANTHER" id="PTHR43245:SF13">
    <property type="entry name" value="UDP-D-APIOSE_UDP-D-XYLOSE SYNTHASE 2"/>
    <property type="match status" value="1"/>
</dbReference>
<dbReference type="Gene3D" id="3.40.50.720">
    <property type="entry name" value="NAD(P)-binding Rossmann-like Domain"/>
    <property type="match status" value="1"/>
</dbReference>
<keyword evidence="2" id="KW-0413">Isomerase</keyword>
<dbReference type="GO" id="GO:0003978">
    <property type="term" value="F:UDP-glucose 4-epimerase activity"/>
    <property type="evidence" value="ECO:0007669"/>
    <property type="project" value="UniProtKB-EC"/>
</dbReference>
<dbReference type="AlphaFoldDB" id="A0A0X3BJ40"/>
<evidence type="ECO:0000313" key="3">
    <source>
        <dbReference type="Proteomes" id="UP000069850"/>
    </source>
</evidence>
<evidence type="ECO:0000313" key="2">
    <source>
        <dbReference type="EMBL" id="CVK31515.1"/>
    </source>
</evidence>
<organism evidence="2 3">
    <name type="scientific">Methanoculleus bourgensis</name>
    <dbReference type="NCBI Taxonomy" id="83986"/>
    <lineage>
        <taxon>Archaea</taxon>
        <taxon>Methanobacteriati</taxon>
        <taxon>Methanobacteriota</taxon>
        <taxon>Stenosarchaea group</taxon>
        <taxon>Methanomicrobia</taxon>
        <taxon>Methanomicrobiales</taxon>
        <taxon>Methanomicrobiaceae</taxon>
        <taxon>Methanoculleus</taxon>
    </lineage>
</organism>